<dbReference type="EMBL" id="FONR01000006">
    <property type="protein sequence ID" value="SFF38866.1"/>
    <property type="molecule type" value="Genomic_DNA"/>
</dbReference>
<evidence type="ECO:0000256" key="1">
    <source>
        <dbReference type="SAM" id="Phobius"/>
    </source>
</evidence>
<keyword evidence="1" id="KW-0472">Membrane</keyword>
<name>A0A1I2IDE5_9ACTN</name>
<gene>
    <name evidence="2" type="ORF">SAMN02787118_10690</name>
</gene>
<dbReference type="AlphaFoldDB" id="A0A1I2IDE5"/>
<proteinExistence type="predicted"/>
<organism evidence="2 3">
    <name type="scientific">Streptomyces mirabilis</name>
    <dbReference type="NCBI Taxonomy" id="68239"/>
    <lineage>
        <taxon>Bacteria</taxon>
        <taxon>Bacillati</taxon>
        <taxon>Actinomycetota</taxon>
        <taxon>Actinomycetes</taxon>
        <taxon>Kitasatosporales</taxon>
        <taxon>Streptomycetaceae</taxon>
        <taxon>Streptomyces</taxon>
    </lineage>
</organism>
<evidence type="ECO:0000313" key="3">
    <source>
        <dbReference type="Proteomes" id="UP000181942"/>
    </source>
</evidence>
<feature type="transmembrane region" description="Helical" evidence="1">
    <location>
        <begin position="20"/>
        <end position="43"/>
    </location>
</feature>
<reference evidence="2 3" key="1">
    <citation type="submission" date="2016-10" db="EMBL/GenBank/DDBJ databases">
        <authorList>
            <person name="de Groot N.N."/>
        </authorList>
    </citation>
    <scope>NUCLEOTIDE SEQUENCE [LARGE SCALE GENOMIC DNA]</scope>
    <source>
        <strain evidence="2 3">OK461</strain>
    </source>
</reference>
<keyword evidence="1" id="KW-0812">Transmembrane</keyword>
<protein>
    <submittedName>
        <fullName evidence="2">Uncharacterized protein</fullName>
    </submittedName>
</protein>
<accession>A0A1I2IDE5</accession>
<sequence>MASLPCLKEYEPSETQVPWFAAAFWSIVLSTVPVAWVSVYFAVVAAPVTFGNFTYAAYVPSLGMFSVHVKASVPVPAVWVSWL</sequence>
<evidence type="ECO:0000313" key="2">
    <source>
        <dbReference type="EMBL" id="SFF38866.1"/>
    </source>
</evidence>
<dbReference type="Proteomes" id="UP000181942">
    <property type="component" value="Unassembled WGS sequence"/>
</dbReference>
<keyword evidence="1" id="KW-1133">Transmembrane helix</keyword>